<evidence type="ECO:0000256" key="4">
    <source>
        <dbReference type="ARBA" id="ARBA00048819"/>
    </source>
</evidence>
<dbReference type="PANTHER" id="PTHR34378:SF1">
    <property type="entry name" value="GLUTAMATE--CYSTEINE LIGASE, CHLOROPLASTIC"/>
    <property type="match status" value="1"/>
</dbReference>
<organism evidence="6 7">
    <name type="scientific">Streptomyces iconiensis</name>
    <dbReference type="NCBI Taxonomy" id="1384038"/>
    <lineage>
        <taxon>Bacteria</taxon>
        <taxon>Bacillati</taxon>
        <taxon>Actinomycetota</taxon>
        <taxon>Actinomycetes</taxon>
        <taxon>Kitasatosporales</taxon>
        <taxon>Streptomycetaceae</taxon>
        <taxon>Streptomyces</taxon>
    </lineage>
</organism>
<dbReference type="RefSeq" id="WP_274041242.1">
    <property type="nucleotide sequence ID" value="NZ_JANCPR020000051.1"/>
</dbReference>
<evidence type="ECO:0000256" key="5">
    <source>
        <dbReference type="PIRNR" id="PIRNR017901"/>
    </source>
</evidence>
<name>A0ABT7A737_9ACTN</name>
<dbReference type="PIRSF" id="PIRSF017901">
    <property type="entry name" value="GCL"/>
    <property type="match status" value="1"/>
</dbReference>
<dbReference type="EMBL" id="JANCPR020000051">
    <property type="protein sequence ID" value="MDJ1137131.1"/>
    <property type="molecule type" value="Genomic_DNA"/>
</dbReference>
<keyword evidence="3 5" id="KW-0067">ATP-binding</keyword>
<dbReference type="GO" id="GO:0016874">
    <property type="term" value="F:ligase activity"/>
    <property type="evidence" value="ECO:0007669"/>
    <property type="project" value="UniProtKB-KW"/>
</dbReference>
<gene>
    <name evidence="6" type="ORF">NMN56_035345</name>
</gene>
<comment type="catalytic activity">
    <reaction evidence="4 5">
        <text>L-cysteine + L-glutamate + ATP = gamma-L-glutamyl-L-cysteine + ADP + phosphate + H(+)</text>
        <dbReference type="Rhea" id="RHEA:13285"/>
        <dbReference type="ChEBI" id="CHEBI:15378"/>
        <dbReference type="ChEBI" id="CHEBI:29985"/>
        <dbReference type="ChEBI" id="CHEBI:30616"/>
        <dbReference type="ChEBI" id="CHEBI:35235"/>
        <dbReference type="ChEBI" id="CHEBI:43474"/>
        <dbReference type="ChEBI" id="CHEBI:58173"/>
        <dbReference type="ChEBI" id="CHEBI:456216"/>
        <dbReference type="EC" id="6.3.2.2"/>
    </reaction>
</comment>
<evidence type="ECO:0000256" key="2">
    <source>
        <dbReference type="ARBA" id="ARBA00022741"/>
    </source>
</evidence>
<dbReference type="Gene3D" id="3.30.590.20">
    <property type="match status" value="1"/>
</dbReference>
<evidence type="ECO:0000313" key="7">
    <source>
        <dbReference type="Proteomes" id="UP001214441"/>
    </source>
</evidence>
<keyword evidence="7" id="KW-1185">Reference proteome</keyword>
<evidence type="ECO:0000313" key="6">
    <source>
        <dbReference type="EMBL" id="MDJ1137131.1"/>
    </source>
</evidence>
<keyword evidence="1 5" id="KW-0436">Ligase</keyword>
<protein>
    <recommendedName>
        <fullName evidence="5">Glutamate--cysteine ligase</fullName>
        <ecNumber evidence="5">6.3.2.2</ecNumber>
    </recommendedName>
</protein>
<evidence type="ECO:0000256" key="1">
    <source>
        <dbReference type="ARBA" id="ARBA00022598"/>
    </source>
</evidence>
<comment type="similarity">
    <text evidence="5">Belongs to the glutamate--cysteine ligase type 2 family. EgtA subfamily.</text>
</comment>
<dbReference type="InterPro" id="IPR014746">
    <property type="entry name" value="Gln_synth/guanido_kin_cat_dom"/>
</dbReference>
<dbReference type="PANTHER" id="PTHR34378">
    <property type="entry name" value="GLUTAMATE--CYSTEINE LIGASE, CHLOROPLASTIC"/>
    <property type="match status" value="1"/>
</dbReference>
<comment type="caution">
    <text evidence="6">The sequence shown here is derived from an EMBL/GenBank/DDBJ whole genome shotgun (WGS) entry which is preliminary data.</text>
</comment>
<accession>A0ABT7A737</accession>
<dbReference type="Pfam" id="PF04107">
    <property type="entry name" value="GCS2"/>
    <property type="match status" value="1"/>
</dbReference>
<dbReference type="InterPro" id="IPR035434">
    <property type="entry name" value="GCL_bact_plant"/>
</dbReference>
<dbReference type="InterPro" id="IPR006336">
    <property type="entry name" value="GCS2"/>
</dbReference>
<proteinExistence type="inferred from homology"/>
<evidence type="ECO:0000256" key="3">
    <source>
        <dbReference type="ARBA" id="ARBA00022840"/>
    </source>
</evidence>
<keyword evidence="2 5" id="KW-0547">Nucleotide-binding</keyword>
<dbReference type="EC" id="6.3.2.2" evidence="5"/>
<dbReference type="SUPFAM" id="SSF55931">
    <property type="entry name" value="Glutamine synthetase/guanido kinase"/>
    <property type="match status" value="1"/>
</dbReference>
<reference evidence="6 7" key="1">
    <citation type="submission" date="2023-05" db="EMBL/GenBank/DDBJ databases">
        <title>Streptantibioticus silvisoli sp. nov., acidotolerant actinomycetes 1 from pine litter.</title>
        <authorList>
            <person name="Swiecimska M."/>
            <person name="Golinska P."/>
            <person name="Sangal V."/>
            <person name="Wachnowicz B."/>
            <person name="Goodfellow M."/>
        </authorList>
    </citation>
    <scope>NUCLEOTIDE SEQUENCE [LARGE SCALE GENOMIC DNA]</scope>
    <source>
        <strain evidence="6 7">DSM 42109</strain>
    </source>
</reference>
<comment type="function">
    <text evidence="5">Catalyzes the synthesis of gamma-glutamylcysteine (gamma-GC).</text>
</comment>
<sequence>MPIASVTPPLSRSALRSVFEERGGDELVGVEVETAALDPLTGAAVPYAGENGVRAYLDFLSSLPGAEPELDHGALVGVRLPGGGTVSVEHGGAVEFSSRPATRVADLAEHTAGALRELAAAARRFGFALVPGALYPCTPFEEVNWVPHARTPLMRRHFASLGEAGCWGSHLMSMTLSTQASFDFLSPADLAAKLTMQAAASTPAAALFVNAPVYAGRPSSFLSHRMHYRSRTDPARTRVIPVTLREDFDIERFIDWALTLPMIHRATPDGGCRPVEPVPFGTLIRSGFEDGTLPDLGDWRAHLSQIFSDVRLRATLEVRAVDGPPWYALMAVPAFWSGLTYHEPSRTAARDMLRHVSRERHLAALDDIARRGMAAEFDGRPVRETAAELLRLSTEGLRARIAAGLERPEALACLDPLHEVVTSGVTFAERVLAAWHEAPERFPERFVAEYRIP</sequence>
<dbReference type="Proteomes" id="UP001214441">
    <property type="component" value="Unassembled WGS sequence"/>
</dbReference>